<protein>
    <recommendedName>
        <fullName evidence="4">TonB C-terminal domain-containing protein</fullName>
    </recommendedName>
</protein>
<sequence>MKKHKISIPEPCHEDWNTMKPNENGRFCLSCSKTVIDFTSMLPEEIQHFFIQNKNEKICGRFKKSQLDTITIQIPNRVLYSQTHYRKIFLLALFVAMGTTLFSCQRKDGTKQKIEKVEITDDPPKIDSPIGKAKIHKNDSTCDVPPPPPPPSKEHDNITNSEKNTNRISGEVILEDQKTKNKNSSKPSSTKSEKKNDSQNEDVVYNGGIAIETNAEFPGGIEQFYNFIEKEFKKTENSESANLKIRLSFVVERNGSVTYLRSEPAIDDVTEKEIARVFSLCPKWQPGEINGKKARRLYSLPIVLQ</sequence>
<proteinExistence type="predicted"/>
<evidence type="ECO:0000256" key="1">
    <source>
        <dbReference type="SAM" id="MobiDB-lite"/>
    </source>
</evidence>
<comment type="caution">
    <text evidence="2">The sequence shown here is derived from an EMBL/GenBank/DDBJ whole genome shotgun (WGS) entry which is preliminary data.</text>
</comment>
<evidence type="ECO:0000313" key="2">
    <source>
        <dbReference type="EMBL" id="GAA4131270.1"/>
    </source>
</evidence>
<keyword evidence="3" id="KW-1185">Reference proteome</keyword>
<dbReference type="Proteomes" id="UP001501333">
    <property type="component" value="Unassembled WGS sequence"/>
</dbReference>
<reference evidence="3" key="1">
    <citation type="journal article" date="2019" name="Int. J. Syst. Evol. Microbiol.">
        <title>The Global Catalogue of Microorganisms (GCM) 10K type strain sequencing project: providing services to taxonomists for standard genome sequencing and annotation.</title>
        <authorList>
            <consortium name="The Broad Institute Genomics Platform"/>
            <consortium name="The Broad Institute Genome Sequencing Center for Infectious Disease"/>
            <person name="Wu L."/>
            <person name="Ma J."/>
        </authorList>
    </citation>
    <scope>NUCLEOTIDE SEQUENCE [LARGE SCALE GENOMIC DNA]</scope>
    <source>
        <strain evidence="3">JCM 17386</strain>
    </source>
</reference>
<gene>
    <name evidence="2" type="ORF">GCM10022250_22980</name>
</gene>
<feature type="region of interest" description="Disordered" evidence="1">
    <location>
        <begin position="115"/>
        <end position="201"/>
    </location>
</feature>
<feature type="compositionally biased region" description="Basic and acidic residues" evidence="1">
    <location>
        <begin position="115"/>
        <end position="125"/>
    </location>
</feature>
<dbReference type="RefSeq" id="WP_229354601.1">
    <property type="nucleotide sequence ID" value="NZ_BAABAO010000007.1"/>
</dbReference>
<name>A0ABP7Y683_9FLAO</name>
<organism evidence="2 3">
    <name type="scientific">Flavobacterium chungbukense</name>
    <dbReference type="NCBI Taxonomy" id="877464"/>
    <lineage>
        <taxon>Bacteria</taxon>
        <taxon>Pseudomonadati</taxon>
        <taxon>Bacteroidota</taxon>
        <taxon>Flavobacteriia</taxon>
        <taxon>Flavobacteriales</taxon>
        <taxon>Flavobacteriaceae</taxon>
        <taxon>Flavobacterium</taxon>
    </lineage>
</organism>
<accession>A0ABP7Y683</accession>
<feature type="compositionally biased region" description="Polar residues" evidence="1">
    <location>
        <begin position="158"/>
        <end position="168"/>
    </location>
</feature>
<evidence type="ECO:0000313" key="3">
    <source>
        <dbReference type="Proteomes" id="UP001501333"/>
    </source>
</evidence>
<dbReference type="EMBL" id="BAABAO010000007">
    <property type="protein sequence ID" value="GAA4131270.1"/>
    <property type="molecule type" value="Genomic_DNA"/>
</dbReference>
<evidence type="ECO:0008006" key="4">
    <source>
        <dbReference type="Google" id="ProtNLM"/>
    </source>
</evidence>